<dbReference type="InterPro" id="IPR010264">
    <property type="entry name" value="Self-incomp_S1"/>
</dbReference>
<accession>A0A445AYR2</accession>
<dbReference type="GO" id="GO:0005576">
    <property type="term" value="C:extracellular region"/>
    <property type="evidence" value="ECO:0007669"/>
    <property type="project" value="UniProtKB-SubCell"/>
</dbReference>
<keyword evidence="9" id="KW-1185">Reference proteome</keyword>
<comment type="similarity">
    <text evidence="2 6">Belongs to the plant self-incompatibility (S1) protein family.</text>
</comment>
<keyword evidence="7" id="KW-1133">Transmembrane helix</keyword>
<proteinExistence type="inferred from homology"/>
<dbReference type="PANTHER" id="PTHR31232">
    <property type="match status" value="1"/>
</dbReference>
<dbReference type="GO" id="GO:0060320">
    <property type="term" value="P:rejection of self pollen"/>
    <property type="evidence" value="ECO:0007669"/>
    <property type="project" value="UniProtKB-KW"/>
</dbReference>
<comment type="subcellular location">
    <subcellularLocation>
        <location evidence="1 6">Secreted</location>
    </subcellularLocation>
</comment>
<reference evidence="8 9" key="1">
    <citation type="submission" date="2019-01" db="EMBL/GenBank/DDBJ databases">
        <title>Sequencing of cultivated peanut Arachis hypogaea provides insights into genome evolution and oil improvement.</title>
        <authorList>
            <person name="Chen X."/>
        </authorList>
    </citation>
    <scope>NUCLEOTIDE SEQUENCE [LARGE SCALE GENOMIC DNA]</scope>
    <source>
        <strain evidence="9">cv. Fuhuasheng</strain>
        <tissue evidence="8">Leaves</tissue>
    </source>
</reference>
<evidence type="ECO:0000313" key="9">
    <source>
        <dbReference type="Proteomes" id="UP000289738"/>
    </source>
</evidence>
<evidence type="ECO:0000256" key="4">
    <source>
        <dbReference type="ARBA" id="ARBA00022525"/>
    </source>
</evidence>
<keyword evidence="7" id="KW-0812">Transmembrane</keyword>
<gene>
    <name evidence="8" type="ORF">Ahy_B01g056308</name>
</gene>
<keyword evidence="4 6" id="KW-0964">Secreted</keyword>
<dbReference type="Pfam" id="PF05938">
    <property type="entry name" value="Self-incomp_S1"/>
    <property type="match status" value="1"/>
</dbReference>
<keyword evidence="7" id="KW-0472">Membrane</keyword>
<dbReference type="AlphaFoldDB" id="A0A445AYR2"/>
<feature type="transmembrane region" description="Helical" evidence="7">
    <location>
        <begin position="6"/>
        <end position="30"/>
    </location>
</feature>
<name>A0A445AYR2_ARAHY</name>
<dbReference type="Proteomes" id="UP000289738">
    <property type="component" value="Chromosome B01"/>
</dbReference>
<keyword evidence="5" id="KW-0732">Signal</keyword>
<dbReference type="OrthoDB" id="1938697at2759"/>
<evidence type="ECO:0000256" key="5">
    <source>
        <dbReference type="ARBA" id="ARBA00022729"/>
    </source>
</evidence>
<evidence type="ECO:0000256" key="1">
    <source>
        <dbReference type="ARBA" id="ARBA00004613"/>
    </source>
</evidence>
<dbReference type="PANTHER" id="PTHR31232:SF18">
    <property type="entry name" value="S-PROTEIN HOMOLOG"/>
    <property type="match status" value="1"/>
</dbReference>
<protein>
    <recommendedName>
        <fullName evidence="6">S-protein homolog</fullName>
    </recommendedName>
</protein>
<evidence type="ECO:0000256" key="7">
    <source>
        <dbReference type="SAM" id="Phobius"/>
    </source>
</evidence>
<evidence type="ECO:0000313" key="8">
    <source>
        <dbReference type="EMBL" id="RYR31506.1"/>
    </source>
</evidence>
<keyword evidence="3 6" id="KW-0713">Self-incompatibility</keyword>
<evidence type="ECO:0000256" key="3">
    <source>
        <dbReference type="ARBA" id="ARBA00022471"/>
    </source>
</evidence>
<evidence type="ECO:0000256" key="2">
    <source>
        <dbReference type="ARBA" id="ARBA00005581"/>
    </source>
</evidence>
<comment type="caution">
    <text evidence="8">The sequence shown here is derived from an EMBL/GenBank/DDBJ whole genome shotgun (WGS) entry which is preliminary data.</text>
</comment>
<dbReference type="EMBL" id="SDMP01000011">
    <property type="protein sequence ID" value="RYR31506.1"/>
    <property type="molecule type" value="Genomic_DNA"/>
</dbReference>
<evidence type="ECO:0000256" key="6">
    <source>
        <dbReference type="RuleBase" id="RU367044"/>
    </source>
</evidence>
<sequence length="141" mass="16156">MEAYVAILAKITYLVALLFLVIGLCTPIVVEAKHVSIKNRLGSGKNMTLHCKSKDTDLGEHSIAYGDEFGWDFHDDVVGTTLFYCDLEWERVQEYHFDAYDFHRDFVRCGGDGCSWLISAEGMYGSNSQTGLWEFMYYWPN</sequence>
<organism evidence="8 9">
    <name type="scientific">Arachis hypogaea</name>
    <name type="common">Peanut</name>
    <dbReference type="NCBI Taxonomy" id="3818"/>
    <lineage>
        <taxon>Eukaryota</taxon>
        <taxon>Viridiplantae</taxon>
        <taxon>Streptophyta</taxon>
        <taxon>Embryophyta</taxon>
        <taxon>Tracheophyta</taxon>
        <taxon>Spermatophyta</taxon>
        <taxon>Magnoliopsida</taxon>
        <taxon>eudicotyledons</taxon>
        <taxon>Gunneridae</taxon>
        <taxon>Pentapetalae</taxon>
        <taxon>rosids</taxon>
        <taxon>fabids</taxon>
        <taxon>Fabales</taxon>
        <taxon>Fabaceae</taxon>
        <taxon>Papilionoideae</taxon>
        <taxon>50 kb inversion clade</taxon>
        <taxon>dalbergioids sensu lato</taxon>
        <taxon>Dalbergieae</taxon>
        <taxon>Pterocarpus clade</taxon>
        <taxon>Arachis</taxon>
    </lineage>
</organism>